<feature type="domain" description="Copper amine oxidase-like N-terminal" evidence="1">
    <location>
        <begin position="48"/>
        <end position="146"/>
    </location>
</feature>
<dbReference type="Gene3D" id="3.30.457.10">
    <property type="entry name" value="Copper amine oxidase-like, N-terminal domain"/>
    <property type="match status" value="1"/>
</dbReference>
<evidence type="ECO:0000313" key="3">
    <source>
        <dbReference type="Proteomes" id="UP001236415"/>
    </source>
</evidence>
<organism evidence="2 3">
    <name type="scientific">Paenibacillus polygoni</name>
    <dbReference type="NCBI Taxonomy" id="3050112"/>
    <lineage>
        <taxon>Bacteria</taxon>
        <taxon>Bacillati</taxon>
        <taxon>Bacillota</taxon>
        <taxon>Bacilli</taxon>
        <taxon>Bacillales</taxon>
        <taxon>Paenibacillaceae</taxon>
        <taxon>Paenibacillus</taxon>
    </lineage>
</organism>
<gene>
    <name evidence="2" type="ORF">QPK24_21455</name>
</gene>
<sequence length="637" mass="71562">MNNSRSAQIVAAFLLTGMLAFGGAVPMLAEANHTEELRVKVGSTVAAINGEKQSINKPYIQKGTLMVPLGVFKKTFNSQIKLSGTDVVKIMDGPHTVALTIGSSTAWIDGKKVEMNAVPEMKQGVLMVPLRPVAQGLGASIQKNPSGELVVRLKGNDNEDADHEQSEDGIDADVGKTKIGNSYYGWSMNYPTGLVVGSSYDESEDYINFMDAEGAYYFEILVNAEEVKLDADDMLQQLVQEAKSMGETVMDREAYPNAPTPYARIVAKDTEGVFWEVRQYYDNGRLYEIYFSDNEASNYKDLQKYAPLLNSFKTSFNTSDHSIKDLSTVEDGMTTAYNQDYGIGLTVPAEWSKDNQNMVYESKKGTHLSLQVTSAPKGASVKDWSDQLAKWMKDVFVTDAYREIDSYTAKVAEKDAQINKFEYNFGDGWTTEYNVLIQEKGYRYYLEYAVPKKAEEEMERFDSILKSLEIDFETVTENFGRLGEDPYLIDKTKSVTRSSKKYGYSLDIPRFWTPLQDQYEKSKISYQFTGGYFSIQTNEEISVELAVSQMKESYIEAGKSRKDFRLVGTESITFAGQPATSFTYHEIENGIPHQGKQILFEHKGVTYTITSVMNDANRTEVQKNALDHALKSFSFNE</sequence>
<proteinExistence type="predicted"/>
<evidence type="ECO:0000259" key="1">
    <source>
        <dbReference type="Pfam" id="PF07833"/>
    </source>
</evidence>
<accession>A0ABY8X047</accession>
<protein>
    <submittedName>
        <fullName evidence="2">Stalk domain-containing protein</fullName>
    </submittedName>
</protein>
<dbReference type="EMBL" id="CP127162">
    <property type="protein sequence ID" value="WIV18862.1"/>
    <property type="molecule type" value="Genomic_DNA"/>
</dbReference>
<dbReference type="RefSeq" id="WP_285744548.1">
    <property type="nucleotide sequence ID" value="NZ_CP127162.1"/>
</dbReference>
<name>A0ABY8X047_9BACL</name>
<dbReference type="Pfam" id="PF07833">
    <property type="entry name" value="Cu_amine_oxidN1"/>
    <property type="match status" value="1"/>
</dbReference>
<dbReference type="SUPFAM" id="SSF55383">
    <property type="entry name" value="Copper amine oxidase, domain N"/>
    <property type="match status" value="1"/>
</dbReference>
<dbReference type="InterPro" id="IPR036582">
    <property type="entry name" value="Mao_N_sf"/>
</dbReference>
<dbReference type="Proteomes" id="UP001236415">
    <property type="component" value="Chromosome"/>
</dbReference>
<dbReference type="InterPro" id="IPR012854">
    <property type="entry name" value="Cu_amine_oxidase-like_N"/>
</dbReference>
<evidence type="ECO:0000313" key="2">
    <source>
        <dbReference type="EMBL" id="WIV18862.1"/>
    </source>
</evidence>
<dbReference type="Gene3D" id="3.40.1000.10">
    <property type="entry name" value="Mog1/PsbP, alpha/beta/alpha sandwich"/>
    <property type="match status" value="2"/>
</dbReference>
<keyword evidence="3" id="KW-1185">Reference proteome</keyword>
<reference evidence="2 3" key="1">
    <citation type="submission" date="2023-06" db="EMBL/GenBank/DDBJ databases">
        <title>Paenibacillus polygonum sp. nov., an endophytic bacterium, isolated from Polygonum lapathifolium L. in Nanji Wetland National Nature Reserve, South of Poyang Lake, Jiangxi Province, China.</title>
        <authorList>
            <person name="Yu Z."/>
        </authorList>
    </citation>
    <scope>NUCLEOTIDE SEQUENCE [LARGE SCALE GENOMIC DNA]</scope>
    <source>
        <strain evidence="2 3">C31</strain>
    </source>
</reference>